<evidence type="ECO:0000313" key="1">
    <source>
        <dbReference type="EMBL" id="ANJ26488.1"/>
    </source>
</evidence>
<name>A0A191WE65_9MICO</name>
<dbReference type="KEGG" id="agy:ATC03_06885"/>
<keyword evidence="2" id="KW-1185">Reference proteome</keyword>
<accession>A0A191WE65</accession>
<dbReference type="OrthoDB" id="5007034at2"/>
<dbReference type="EMBL" id="CP013979">
    <property type="protein sequence ID" value="ANJ26488.1"/>
    <property type="molecule type" value="Genomic_DNA"/>
</dbReference>
<organism evidence="1 2">
    <name type="scientific">Agromyces aureus</name>
    <dbReference type="NCBI Taxonomy" id="453304"/>
    <lineage>
        <taxon>Bacteria</taxon>
        <taxon>Bacillati</taxon>
        <taxon>Actinomycetota</taxon>
        <taxon>Actinomycetes</taxon>
        <taxon>Micrococcales</taxon>
        <taxon>Microbacteriaceae</taxon>
        <taxon>Agromyces</taxon>
    </lineage>
</organism>
<dbReference type="STRING" id="453304.ATC03_06885"/>
<dbReference type="AlphaFoldDB" id="A0A191WE65"/>
<gene>
    <name evidence="1" type="ORF">ATC03_06885</name>
</gene>
<reference evidence="2" key="2">
    <citation type="submission" date="2016-01" db="EMBL/GenBank/DDBJ databases">
        <title>Complete genome sequence of Agromyces aureus AR33T and comparison with related organisms.</title>
        <authorList>
            <person name="Corretto E."/>
            <person name="Antonielli L."/>
            <person name="Sessitsch A."/>
            <person name="Brader G."/>
        </authorList>
    </citation>
    <scope>NUCLEOTIDE SEQUENCE [LARGE SCALE GENOMIC DNA]</scope>
    <source>
        <strain evidence="2">AR33</strain>
    </source>
</reference>
<dbReference type="RefSeq" id="WP_067874787.1">
    <property type="nucleotide sequence ID" value="NZ_CP013979.1"/>
</dbReference>
<reference evidence="1 2" key="1">
    <citation type="journal article" date="2016" name="Int. J. Syst. Evol. Microbiol.">
        <title>Agromyces aureus sp. nov., isolated from the rhizosphere of Salix caprea L. grown in a heavy-metal-contaminated soil.</title>
        <authorList>
            <person name="Corretto E."/>
            <person name="Antonielli L."/>
            <person name="Sessitsch A."/>
            <person name="Compant S."/>
            <person name="Gorfer M."/>
            <person name="Kuffner M."/>
            <person name="Brader G."/>
        </authorList>
    </citation>
    <scope>NUCLEOTIDE SEQUENCE [LARGE SCALE GENOMIC DNA]</scope>
    <source>
        <strain evidence="1 2">AR33</strain>
    </source>
</reference>
<protein>
    <submittedName>
        <fullName evidence="1">Uncharacterized protein</fullName>
    </submittedName>
</protein>
<evidence type="ECO:0000313" key="2">
    <source>
        <dbReference type="Proteomes" id="UP000078437"/>
    </source>
</evidence>
<sequence>MTDHRPGGSPAEPAALHLRAELRERRRTGMRKFMHTTLLLAGEVTGAGGPSVADLVVVRRATSTPVIRTKAGTLDEADALLRTINEDLARLSVEEFLDEWGHLRP</sequence>
<proteinExistence type="predicted"/>
<dbReference type="Proteomes" id="UP000078437">
    <property type="component" value="Chromosome"/>
</dbReference>